<dbReference type="InterPro" id="IPR035516">
    <property type="entry name" value="Gyrase/topoIV_suA_C"/>
</dbReference>
<protein>
    <submittedName>
        <fullName evidence="1">Uncharacterized protein</fullName>
    </submittedName>
</protein>
<dbReference type="Proteomes" id="UP001321477">
    <property type="component" value="Chromosome"/>
</dbReference>
<evidence type="ECO:0000313" key="2">
    <source>
        <dbReference type="Proteomes" id="UP001321477"/>
    </source>
</evidence>
<dbReference type="SUPFAM" id="SSF101904">
    <property type="entry name" value="GyrA/ParC C-terminal domain-like"/>
    <property type="match status" value="1"/>
</dbReference>
<accession>A0ABN6Y7L0</accession>
<evidence type="ECO:0000313" key="1">
    <source>
        <dbReference type="EMBL" id="BDZ53173.1"/>
    </source>
</evidence>
<dbReference type="Pfam" id="PF03989">
    <property type="entry name" value="DNA_gyraseA_C"/>
    <property type="match status" value="2"/>
</dbReference>
<gene>
    <name evidence="1" type="ORF">GCM10025870_02460</name>
</gene>
<dbReference type="EMBL" id="AP027734">
    <property type="protein sequence ID" value="BDZ53173.1"/>
    <property type="molecule type" value="Genomic_DNA"/>
</dbReference>
<name>A0ABN6Y7L0_9MICO</name>
<dbReference type="Gene3D" id="2.120.10.90">
    <property type="entry name" value="DNA gyrase/topoisomerase IV, subunit A, C-terminal"/>
    <property type="match status" value="1"/>
</dbReference>
<keyword evidence="2" id="KW-1185">Reference proteome</keyword>
<sequence length="150" mass="14980">MFVTSDAQLLHFPASAVRPQGFAAGGMAGIKLAPGARVISFTVLPPADLDAAVVVTVAATDDTLLGADPGAAKVSDFSEFPGKGRATGGVRAHRFLKGQDGLSSAWVGPGPAHATGADGSVRALPEGGAKRDGSGVQLEAVVHAIGRSIR</sequence>
<organism evidence="1 2">
    <name type="scientific">Agromyces marinus</name>
    <dbReference type="NCBI Taxonomy" id="1389020"/>
    <lineage>
        <taxon>Bacteria</taxon>
        <taxon>Bacillati</taxon>
        <taxon>Actinomycetota</taxon>
        <taxon>Actinomycetes</taxon>
        <taxon>Micrococcales</taxon>
        <taxon>Microbacteriaceae</taxon>
        <taxon>Agromyces</taxon>
    </lineage>
</organism>
<dbReference type="InterPro" id="IPR006691">
    <property type="entry name" value="GyrA/parC_rep"/>
</dbReference>
<proteinExistence type="predicted"/>
<reference evidence="2" key="1">
    <citation type="journal article" date="2019" name="Int. J. Syst. Evol. Microbiol.">
        <title>The Global Catalogue of Microorganisms (GCM) 10K type strain sequencing project: providing services to taxonomists for standard genome sequencing and annotation.</title>
        <authorList>
            <consortium name="The Broad Institute Genomics Platform"/>
            <consortium name="The Broad Institute Genome Sequencing Center for Infectious Disease"/>
            <person name="Wu L."/>
            <person name="Ma J."/>
        </authorList>
    </citation>
    <scope>NUCLEOTIDE SEQUENCE [LARGE SCALE GENOMIC DNA]</scope>
    <source>
        <strain evidence="2">NBRC 109019</strain>
    </source>
</reference>